<protein>
    <submittedName>
        <fullName evidence="1">Uncharacterized protein</fullName>
    </submittedName>
</protein>
<comment type="caution">
    <text evidence="1">The sequence shown here is derived from an EMBL/GenBank/DDBJ whole genome shotgun (WGS) entry which is preliminary data.</text>
</comment>
<dbReference type="AlphaFoldDB" id="I9HUB1"/>
<evidence type="ECO:0000313" key="1">
    <source>
        <dbReference type="EMBL" id="EIY63944.1"/>
    </source>
</evidence>
<organism evidence="1 2">
    <name type="scientific">Bacteroides salyersiae CL02T12C01</name>
    <dbReference type="NCBI Taxonomy" id="997887"/>
    <lineage>
        <taxon>Bacteria</taxon>
        <taxon>Pseudomonadati</taxon>
        <taxon>Bacteroidota</taxon>
        <taxon>Bacteroidia</taxon>
        <taxon>Bacteroidales</taxon>
        <taxon>Bacteroidaceae</taxon>
        <taxon>Bacteroides</taxon>
    </lineage>
</organism>
<dbReference type="Proteomes" id="UP000005150">
    <property type="component" value="Unassembled WGS sequence"/>
</dbReference>
<proteinExistence type="predicted"/>
<keyword evidence="2" id="KW-1185">Reference proteome</keyword>
<evidence type="ECO:0000313" key="2">
    <source>
        <dbReference type="Proteomes" id="UP000005150"/>
    </source>
</evidence>
<accession>I9HUB1</accession>
<reference evidence="1 2" key="1">
    <citation type="submission" date="2012-02" db="EMBL/GenBank/DDBJ databases">
        <title>The Genome Sequence of Bacteroides salyersiae CL02T12C01.</title>
        <authorList>
            <consortium name="The Broad Institute Genome Sequencing Platform"/>
            <person name="Earl A."/>
            <person name="Ward D."/>
            <person name="Feldgarden M."/>
            <person name="Gevers D."/>
            <person name="Zitomersky N.L."/>
            <person name="Coyne M.J."/>
            <person name="Comstock L.E."/>
            <person name="Young S.K."/>
            <person name="Zeng Q."/>
            <person name="Gargeya S."/>
            <person name="Fitzgerald M."/>
            <person name="Haas B."/>
            <person name="Abouelleil A."/>
            <person name="Alvarado L."/>
            <person name="Arachchi H.M."/>
            <person name="Berlin A."/>
            <person name="Chapman S.B."/>
            <person name="Gearin G."/>
            <person name="Goldberg J."/>
            <person name="Griggs A."/>
            <person name="Gujja S."/>
            <person name="Hansen M."/>
            <person name="Heiman D."/>
            <person name="Howarth C."/>
            <person name="Larimer J."/>
            <person name="Lui A."/>
            <person name="MacDonald P.J.P."/>
            <person name="McCowen C."/>
            <person name="Montmayeur A."/>
            <person name="Murphy C."/>
            <person name="Neiman D."/>
            <person name="Pearson M."/>
            <person name="Priest M."/>
            <person name="Roberts A."/>
            <person name="Saif S."/>
            <person name="Shea T."/>
            <person name="Sisk P."/>
            <person name="Stolte C."/>
            <person name="Sykes S."/>
            <person name="Wortman J."/>
            <person name="Nusbaum C."/>
            <person name="Birren B."/>
        </authorList>
    </citation>
    <scope>NUCLEOTIDE SEQUENCE [LARGE SCALE GENOMIC DNA]</scope>
    <source>
        <strain evidence="1 2">CL02T12C01</strain>
    </source>
</reference>
<name>I9HUB1_9BACE</name>
<dbReference type="EMBL" id="AGXV01000026">
    <property type="protein sequence ID" value="EIY63944.1"/>
    <property type="molecule type" value="Genomic_DNA"/>
</dbReference>
<gene>
    <name evidence="1" type="ORF">HMPREF1071_02146</name>
</gene>
<sequence length="35" mass="3995">MIMSVDFLAKEGNGTYIALFPFSFIDSELIMKAFF</sequence>
<dbReference type="HOGENOM" id="CLU_3363314_0_0_10"/>